<keyword evidence="1" id="KW-1133">Transmembrane helix</keyword>
<keyword evidence="1" id="KW-0472">Membrane</keyword>
<gene>
    <name evidence="2" type="ORF">P8C59_008889</name>
</gene>
<evidence type="ECO:0000313" key="2">
    <source>
        <dbReference type="EMBL" id="KAK2074702.1"/>
    </source>
</evidence>
<dbReference type="AlphaFoldDB" id="A0AAD9MFN3"/>
<protein>
    <submittedName>
        <fullName evidence="2">Uncharacterized protein</fullName>
    </submittedName>
</protein>
<dbReference type="EMBL" id="JAQQPM010000008">
    <property type="protein sequence ID" value="KAK2074702.1"/>
    <property type="molecule type" value="Genomic_DNA"/>
</dbReference>
<feature type="transmembrane region" description="Helical" evidence="1">
    <location>
        <begin position="72"/>
        <end position="93"/>
    </location>
</feature>
<proteinExistence type="predicted"/>
<feature type="transmembrane region" description="Helical" evidence="1">
    <location>
        <begin position="32"/>
        <end position="51"/>
    </location>
</feature>
<dbReference type="Proteomes" id="UP001217918">
    <property type="component" value="Unassembled WGS sequence"/>
</dbReference>
<evidence type="ECO:0000256" key="1">
    <source>
        <dbReference type="SAM" id="Phobius"/>
    </source>
</evidence>
<feature type="transmembrane region" description="Helical" evidence="1">
    <location>
        <begin position="167"/>
        <end position="187"/>
    </location>
</feature>
<accession>A0AAD9MFN3</accession>
<sequence>MLCSNRAEGVARLGQYSAISHPLPTQWFFDTILVPLPTWLSLALVLLVSVLRRSPGIHAHDVRAEGRPRHSQHGICLVCAGLCYVVIFVVVLMETIEIARDAPCGLGRHLVPRVYPGWELANGVLWLTSLVVTVLKLGSLRANFLGNGPFLAREGTAYPVSDQVADLGVLVAAYIVLLGLEIVLVFSGPDIREANAKGESPMLAGLISLSHDRFSATLLAFKRDVAKRQAPADREHEAHHLQSLRTSNDPAYSYFSTRYLRQQPTARLVKNPPQGTCRVSAAVILAVARVDPGNSDKTTRVPS</sequence>
<keyword evidence="3" id="KW-1185">Reference proteome</keyword>
<name>A0AAD9MFN3_9PEZI</name>
<organism evidence="2 3">
    <name type="scientific">Phyllachora maydis</name>
    <dbReference type="NCBI Taxonomy" id="1825666"/>
    <lineage>
        <taxon>Eukaryota</taxon>
        <taxon>Fungi</taxon>
        <taxon>Dikarya</taxon>
        <taxon>Ascomycota</taxon>
        <taxon>Pezizomycotina</taxon>
        <taxon>Sordariomycetes</taxon>
        <taxon>Sordariomycetidae</taxon>
        <taxon>Phyllachorales</taxon>
        <taxon>Phyllachoraceae</taxon>
        <taxon>Phyllachora</taxon>
    </lineage>
</organism>
<reference evidence="2" key="1">
    <citation type="journal article" date="2023" name="Mol. Plant Microbe Interact.">
        <title>Elucidating the Obligate Nature and Biological Capacity of an Invasive Fungal Corn Pathogen.</title>
        <authorList>
            <person name="MacCready J.S."/>
            <person name="Roggenkamp E.M."/>
            <person name="Gdanetz K."/>
            <person name="Chilvers M.I."/>
        </authorList>
    </citation>
    <scope>NUCLEOTIDE SEQUENCE</scope>
    <source>
        <strain evidence="2">PM02</strain>
    </source>
</reference>
<keyword evidence="1" id="KW-0812">Transmembrane</keyword>
<evidence type="ECO:0000313" key="3">
    <source>
        <dbReference type="Proteomes" id="UP001217918"/>
    </source>
</evidence>
<comment type="caution">
    <text evidence="2">The sequence shown here is derived from an EMBL/GenBank/DDBJ whole genome shotgun (WGS) entry which is preliminary data.</text>
</comment>